<feature type="compositionally biased region" description="Basic and acidic residues" evidence="10">
    <location>
        <begin position="113"/>
        <end position="123"/>
    </location>
</feature>
<evidence type="ECO:0000256" key="7">
    <source>
        <dbReference type="ARBA" id="ARBA00022840"/>
    </source>
</evidence>
<evidence type="ECO:0000313" key="12">
    <source>
        <dbReference type="Ensembl" id="ENSDLAP00005072354.1"/>
    </source>
</evidence>
<dbReference type="GO" id="GO:0004674">
    <property type="term" value="F:protein serine/threonine kinase activity"/>
    <property type="evidence" value="ECO:0007669"/>
    <property type="project" value="UniProtKB-KW"/>
</dbReference>
<dbReference type="Gene3D" id="3.30.200.20">
    <property type="entry name" value="Phosphorylase Kinase, domain 1"/>
    <property type="match status" value="1"/>
</dbReference>
<evidence type="ECO:0000256" key="4">
    <source>
        <dbReference type="ARBA" id="ARBA00022679"/>
    </source>
</evidence>
<dbReference type="EC" id="2.7.11.1" evidence="2"/>
<reference evidence="12" key="2">
    <citation type="submission" date="2025-09" db="UniProtKB">
        <authorList>
            <consortium name="Ensembl"/>
        </authorList>
    </citation>
    <scope>IDENTIFICATION</scope>
</reference>
<feature type="compositionally biased region" description="Basic and acidic residues" evidence="10">
    <location>
        <begin position="198"/>
        <end position="208"/>
    </location>
</feature>
<feature type="region of interest" description="Disordered" evidence="10">
    <location>
        <begin position="1"/>
        <end position="344"/>
    </location>
</feature>
<dbReference type="FunFam" id="3.30.200.20:FF:000475">
    <property type="entry name" value="Serine/threonine-protein kinase"/>
    <property type="match status" value="1"/>
</dbReference>
<evidence type="ECO:0000256" key="5">
    <source>
        <dbReference type="ARBA" id="ARBA00022741"/>
    </source>
</evidence>
<comment type="catalytic activity">
    <reaction evidence="9">
        <text>L-seryl-[protein] + ATP = O-phospho-L-seryl-[protein] + ADP + H(+)</text>
        <dbReference type="Rhea" id="RHEA:17989"/>
        <dbReference type="Rhea" id="RHEA-COMP:9863"/>
        <dbReference type="Rhea" id="RHEA-COMP:11604"/>
        <dbReference type="ChEBI" id="CHEBI:15378"/>
        <dbReference type="ChEBI" id="CHEBI:29999"/>
        <dbReference type="ChEBI" id="CHEBI:30616"/>
        <dbReference type="ChEBI" id="CHEBI:83421"/>
        <dbReference type="ChEBI" id="CHEBI:456216"/>
        <dbReference type="EC" id="2.7.11.1"/>
    </reaction>
</comment>
<dbReference type="PROSITE" id="PS00108">
    <property type="entry name" value="PROTEIN_KINASE_ST"/>
    <property type="match status" value="1"/>
</dbReference>
<evidence type="ECO:0000256" key="2">
    <source>
        <dbReference type="ARBA" id="ARBA00012513"/>
    </source>
</evidence>
<evidence type="ECO:0000256" key="6">
    <source>
        <dbReference type="ARBA" id="ARBA00022777"/>
    </source>
</evidence>
<dbReference type="SUPFAM" id="SSF56112">
    <property type="entry name" value="Protein kinase-like (PK-like)"/>
    <property type="match status" value="1"/>
</dbReference>
<dbReference type="Pfam" id="PF00069">
    <property type="entry name" value="Pkinase"/>
    <property type="match status" value="1"/>
</dbReference>
<dbReference type="PROSITE" id="PS50011">
    <property type="entry name" value="PROTEIN_KINASE_DOM"/>
    <property type="match status" value="1"/>
</dbReference>
<dbReference type="PANTHER" id="PTHR22984:SF11">
    <property type="entry name" value="AURORA KINASE-RELATED"/>
    <property type="match status" value="1"/>
</dbReference>
<dbReference type="PANTHER" id="PTHR22984">
    <property type="entry name" value="SERINE/THREONINE-PROTEIN KINASE PIM"/>
    <property type="match status" value="1"/>
</dbReference>
<dbReference type="InterPro" id="IPR011009">
    <property type="entry name" value="Kinase-like_dom_sf"/>
</dbReference>
<dbReference type="InterPro" id="IPR051138">
    <property type="entry name" value="PIM_Ser/Thr_kinase"/>
</dbReference>
<keyword evidence="7" id="KW-0067">ATP-binding</keyword>
<organism evidence="12 13">
    <name type="scientific">Dicentrarchus labrax</name>
    <name type="common">European seabass</name>
    <name type="synonym">Morone labrax</name>
    <dbReference type="NCBI Taxonomy" id="13489"/>
    <lineage>
        <taxon>Eukaryota</taxon>
        <taxon>Metazoa</taxon>
        <taxon>Chordata</taxon>
        <taxon>Craniata</taxon>
        <taxon>Vertebrata</taxon>
        <taxon>Euteleostomi</taxon>
        <taxon>Actinopterygii</taxon>
        <taxon>Neopterygii</taxon>
        <taxon>Teleostei</taxon>
        <taxon>Neoteleostei</taxon>
        <taxon>Acanthomorphata</taxon>
        <taxon>Eupercaria</taxon>
        <taxon>Moronidae</taxon>
        <taxon>Dicentrarchus</taxon>
    </lineage>
</organism>
<evidence type="ECO:0000313" key="13">
    <source>
        <dbReference type="Proteomes" id="UP000694389"/>
    </source>
</evidence>
<dbReference type="GO" id="GO:0007346">
    <property type="term" value="P:regulation of mitotic cell cycle"/>
    <property type="evidence" value="ECO:0007669"/>
    <property type="project" value="TreeGrafter"/>
</dbReference>
<feature type="compositionally biased region" description="Basic and acidic residues" evidence="10">
    <location>
        <begin position="310"/>
        <end position="339"/>
    </location>
</feature>
<dbReference type="GO" id="GO:0005524">
    <property type="term" value="F:ATP binding"/>
    <property type="evidence" value="ECO:0007669"/>
    <property type="project" value="UniProtKB-KW"/>
</dbReference>
<feature type="compositionally biased region" description="Polar residues" evidence="10">
    <location>
        <begin position="22"/>
        <end position="31"/>
    </location>
</feature>
<dbReference type="InterPro" id="IPR008271">
    <property type="entry name" value="Ser/Thr_kinase_AS"/>
</dbReference>
<comment type="similarity">
    <text evidence="1">Belongs to the protein kinase superfamily. CAMK Ser/Thr protein kinase family. PIM subfamily.</text>
</comment>
<evidence type="ECO:0000256" key="10">
    <source>
        <dbReference type="SAM" id="MobiDB-lite"/>
    </source>
</evidence>
<feature type="domain" description="Protein kinase" evidence="11">
    <location>
        <begin position="350"/>
        <end position="612"/>
    </location>
</feature>
<evidence type="ECO:0000256" key="9">
    <source>
        <dbReference type="ARBA" id="ARBA00048679"/>
    </source>
</evidence>
<proteinExistence type="inferred from homology"/>
<dbReference type="GeneTree" id="ENSGT00950000182996"/>
<name>A0A8P4GET7_DICLA</name>
<keyword evidence="3" id="KW-0723">Serine/threonine-protein kinase</keyword>
<dbReference type="GO" id="GO:0005737">
    <property type="term" value="C:cytoplasm"/>
    <property type="evidence" value="ECO:0007669"/>
    <property type="project" value="TreeGrafter"/>
</dbReference>
<dbReference type="GO" id="GO:0043066">
    <property type="term" value="P:negative regulation of apoptotic process"/>
    <property type="evidence" value="ECO:0007669"/>
    <property type="project" value="TreeGrafter"/>
</dbReference>
<protein>
    <recommendedName>
        <fullName evidence="2">non-specific serine/threonine protein kinase</fullName>
        <ecNumber evidence="2">2.7.11.1</ecNumber>
    </recommendedName>
</protein>
<sequence>MVKESPQKIKTRRSPALKRNLESTNGSTSAESENDGRTPRTKRKASPEKKAPRKRARVVGSDAQNTFKEEDLRIKMFKRKVREDGEGLCKKQTKKRKHTQDDNETASTSTDTGNKESENDGRTPRTKRKASPEKKAPRKRARVVGSNPQNTFKEEDLRIKMFNRKVREDGEGLCKKQTKKRNHTQDDNETASTSTDTGNKESKKDNRTPRTKRKASPEKKAPRKRARVVGSDPQNTFKEEDLRIKMFKRKVREDGEGLCKKQTKKRKHTQDDNETASTSTDTGRESSSNPLEGCSTALGDVRRMSGKRKAAADVEQPIRKRKRIPDLNENKTTKRDLKRNSPKAQYKAKYKQQKQLGEGGCGAVYAGYRIADKLPVAIKHIPKDKVFCKLVDDDGKQLSVEVAVMLKLEKETTGPEGSTAPVSLLDWYDLDQELILVLERPVPSEDLQDYIDDNGGCLPEEEAKVILKQLVNAAKHLEDNCIFHRDIKVENILIETGSDFPRARLIDFGLSCFVKQKSSYYRVFYGTPAHIPPEWYSRCTYRAGPTTVWQLGVVLFESVHRKSSFETNMFIRKKIKISNKLSEDCQDFLQICLTKVPERRPTLEQLQLHPWLR</sequence>
<feature type="compositionally biased region" description="Basic and acidic residues" evidence="10">
    <location>
        <begin position="152"/>
        <end position="174"/>
    </location>
</feature>
<dbReference type="Proteomes" id="UP000694389">
    <property type="component" value="Unassembled WGS sequence"/>
</dbReference>
<dbReference type="AlphaFoldDB" id="A0A8P4GET7"/>
<keyword evidence="5" id="KW-0547">Nucleotide-binding</keyword>
<evidence type="ECO:0000256" key="1">
    <source>
        <dbReference type="ARBA" id="ARBA00005505"/>
    </source>
</evidence>
<reference evidence="12" key="1">
    <citation type="submission" date="2025-08" db="UniProtKB">
        <authorList>
            <consortium name="Ensembl"/>
        </authorList>
    </citation>
    <scope>IDENTIFICATION</scope>
</reference>
<keyword evidence="6" id="KW-0418">Kinase</keyword>
<keyword evidence="4" id="KW-0808">Transferase</keyword>
<dbReference type="SMART" id="SM00220">
    <property type="entry name" value="S_TKc"/>
    <property type="match status" value="1"/>
</dbReference>
<evidence type="ECO:0000256" key="3">
    <source>
        <dbReference type="ARBA" id="ARBA00022527"/>
    </source>
</evidence>
<dbReference type="InterPro" id="IPR000719">
    <property type="entry name" value="Prot_kinase_dom"/>
</dbReference>
<feature type="compositionally biased region" description="Polar residues" evidence="10">
    <location>
        <begin position="275"/>
        <end position="290"/>
    </location>
</feature>
<keyword evidence="13" id="KW-1185">Reference proteome</keyword>
<dbReference type="Gene3D" id="1.10.510.10">
    <property type="entry name" value="Transferase(Phosphotransferase) domain 1"/>
    <property type="match status" value="1"/>
</dbReference>
<evidence type="ECO:0000259" key="11">
    <source>
        <dbReference type="PROSITE" id="PS50011"/>
    </source>
</evidence>
<evidence type="ECO:0000256" key="8">
    <source>
        <dbReference type="ARBA" id="ARBA00047899"/>
    </source>
</evidence>
<comment type="catalytic activity">
    <reaction evidence="8">
        <text>L-threonyl-[protein] + ATP = O-phospho-L-threonyl-[protein] + ADP + H(+)</text>
        <dbReference type="Rhea" id="RHEA:46608"/>
        <dbReference type="Rhea" id="RHEA-COMP:11060"/>
        <dbReference type="Rhea" id="RHEA-COMP:11605"/>
        <dbReference type="ChEBI" id="CHEBI:15378"/>
        <dbReference type="ChEBI" id="CHEBI:30013"/>
        <dbReference type="ChEBI" id="CHEBI:30616"/>
        <dbReference type="ChEBI" id="CHEBI:61977"/>
        <dbReference type="ChEBI" id="CHEBI:456216"/>
        <dbReference type="EC" id="2.7.11.1"/>
    </reaction>
</comment>
<accession>A0A8P4GET7</accession>
<dbReference type="Ensembl" id="ENSDLAT00005085415.1">
    <property type="protein sequence ID" value="ENSDLAP00005072354.1"/>
    <property type="gene ID" value="ENSDLAG00005028799.1"/>
</dbReference>